<feature type="domain" description="Transposase IS4-like" evidence="1">
    <location>
        <begin position="307"/>
        <end position="442"/>
    </location>
</feature>
<dbReference type="EMBL" id="AP021874">
    <property type="protein sequence ID" value="BBO68229.1"/>
    <property type="molecule type" value="Genomic_DNA"/>
</dbReference>
<evidence type="ECO:0000313" key="4">
    <source>
        <dbReference type="Proteomes" id="UP000427906"/>
    </source>
</evidence>
<dbReference type="KEGG" id="dalk:DSCA_21590"/>
<keyword evidence="4" id="KW-1185">Reference proteome</keyword>
<name>A0A5K7YK40_9BACT</name>
<dbReference type="Pfam" id="PF01609">
    <property type="entry name" value="DDE_Tnp_1"/>
    <property type="match status" value="1"/>
</dbReference>
<dbReference type="AlphaFoldDB" id="A0A5K7YK40"/>
<proteinExistence type="predicted"/>
<dbReference type="NCBIfam" id="NF033593">
    <property type="entry name" value="transpos_ISNCY_1"/>
    <property type="match status" value="1"/>
</dbReference>
<dbReference type="KEGG" id="dalk:DSCA_60780"/>
<dbReference type="InterPro" id="IPR002559">
    <property type="entry name" value="Transposase_11"/>
</dbReference>
<reference evidence="2 4" key="1">
    <citation type="submission" date="2019-11" db="EMBL/GenBank/DDBJ databases">
        <title>Comparative genomics of hydrocarbon-degrading Desulfosarcina strains.</title>
        <authorList>
            <person name="Watanabe M."/>
            <person name="Kojima H."/>
            <person name="Fukui M."/>
        </authorList>
    </citation>
    <scope>NUCLEOTIDE SEQUENCE [LARGE SCALE GENOMIC DNA]</scope>
    <source>
        <strain evidence="2 4">PL12</strain>
    </source>
</reference>
<dbReference type="GO" id="GO:0003677">
    <property type="term" value="F:DNA binding"/>
    <property type="evidence" value="ECO:0007669"/>
    <property type="project" value="InterPro"/>
</dbReference>
<evidence type="ECO:0000259" key="1">
    <source>
        <dbReference type="Pfam" id="PF01609"/>
    </source>
</evidence>
<organism evidence="2 4">
    <name type="scientific">Desulfosarcina alkanivorans</name>
    <dbReference type="NCBI Taxonomy" id="571177"/>
    <lineage>
        <taxon>Bacteria</taxon>
        <taxon>Pseudomonadati</taxon>
        <taxon>Thermodesulfobacteriota</taxon>
        <taxon>Desulfobacteria</taxon>
        <taxon>Desulfobacterales</taxon>
        <taxon>Desulfosarcinaceae</taxon>
        <taxon>Desulfosarcina</taxon>
    </lineage>
</organism>
<dbReference type="GO" id="GO:0006313">
    <property type="term" value="P:DNA transposition"/>
    <property type="evidence" value="ECO:0007669"/>
    <property type="project" value="InterPro"/>
</dbReference>
<dbReference type="Proteomes" id="UP000427906">
    <property type="component" value="Chromosome"/>
</dbReference>
<sequence>MREKWQKQMPLMPQIKDHAQAKELTAISDIIDGHPIICDRVLQDLNKGKLVAYRKGAGGMSADQVLRCAIVKVLFGFTYEDLAFHIVDSQALSWFCRIGIADKGYKKSALNKNIKAISDITWELINTDLLGYAKQKGIEKGRQVRVDCTCVETHIHHPTDSNLLWDGVRVLTRLVDRCREDFRVNVPGFHNHTRVAKRRMLAVMNAKRKITRKAAYVDLLKTSRKVVGYAHRAVAAINTGGTIDPLAMALGFQIEHFVDLTRRVIHQTERRVLHGETVDAKDKVVSVFEPHTDIIVKDRRDTLFGHKICLTGGASNLILDCVVTEGNPADTDLTIPMLDRQKQIYGRYPLKASFDGGFASKENLKQAKSRKIKDVCFAKKRGLSETDMCRSQYVYRRLRRFRAGIEAGISWLKRCLGLSRCTWKGWDSFKSYVWSSIVAANLLTIARAKPAT</sequence>
<dbReference type="EMBL" id="AP021874">
    <property type="protein sequence ID" value="BBO72148.1"/>
    <property type="molecule type" value="Genomic_DNA"/>
</dbReference>
<dbReference type="GO" id="GO:0004803">
    <property type="term" value="F:transposase activity"/>
    <property type="evidence" value="ECO:0007669"/>
    <property type="project" value="InterPro"/>
</dbReference>
<gene>
    <name evidence="2" type="primary">TRm17_2</name>
    <name evidence="3" type="synonym">TRm17_3</name>
    <name evidence="2" type="ORF">DSCA_21590</name>
    <name evidence="3" type="ORF">DSCA_60780</name>
</gene>
<evidence type="ECO:0000313" key="3">
    <source>
        <dbReference type="EMBL" id="BBO72148.1"/>
    </source>
</evidence>
<protein>
    <submittedName>
        <fullName evidence="2">Transposase</fullName>
    </submittedName>
</protein>
<dbReference type="RefSeq" id="WP_155316411.1">
    <property type="nucleotide sequence ID" value="NZ_AP021874.1"/>
</dbReference>
<dbReference type="OrthoDB" id="5407466at2"/>
<dbReference type="PANTHER" id="PTHR33803:SF3">
    <property type="entry name" value="BLL1974 PROTEIN"/>
    <property type="match status" value="1"/>
</dbReference>
<evidence type="ECO:0000313" key="2">
    <source>
        <dbReference type="EMBL" id="BBO68229.1"/>
    </source>
</evidence>
<dbReference type="PANTHER" id="PTHR33803">
    <property type="entry name" value="IS1478 TRANSPOSASE"/>
    <property type="match status" value="1"/>
</dbReference>
<accession>A0A5K7YK40</accession>